<sequence>MNATAVLDATHGGTNMYDSNDVFVIANNNMDIANHRFFDGMLDEIRLTRSIRSVAWIETEFNNQIDPSSFVSVGTERTLQSSWTDTESTTVRFSTTSNTPVDIFPIVTMDIIGGGQTLDE</sequence>
<dbReference type="EMBL" id="BART01031557">
    <property type="protein sequence ID" value="GAH15634.1"/>
    <property type="molecule type" value="Genomic_DNA"/>
</dbReference>
<dbReference type="Gene3D" id="2.60.120.200">
    <property type="match status" value="1"/>
</dbReference>
<gene>
    <name evidence="1" type="ORF">S01H4_54792</name>
</gene>
<evidence type="ECO:0000313" key="1">
    <source>
        <dbReference type="EMBL" id="GAH15634.1"/>
    </source>
</evidence>
<proteinExistence type="predicted"/>
<dbReference type="AlphaFoldDB" id="X1EES1"/>
<name>X1EES1_9ZZZZ</name>
<accession>X1EES1</accession>
<organism evidence="1">
    <name type="scientific">marine sediment metagenome</name>
    <dbReference type="NCBI Taxonomy" id="412755"/>
    <lineage>
        <taxon>unclassified sequences</taxon>
        <taxon>metagenomes</taxon>
        <taxon>ecological metagenomes</taxon>
    </lineage>
</organism>
<comment type="caution">
    <text evidence="1">The sequence shown here is derived from an EMBL/GenBank/DDBJ whole genome shotgun (WGS) entry which is preliminary data.</text>
</comment>
<feature type="non-terminal residue" evidence="1">
    <location>
        <position position="120"/>
    </location>
</feature>
<reference evidence="1" key="1">
    <citation type="journal article" date="2014" name="Front. Microbiol.">
        <title>High frequency of phylogenetically diverse reductive dehalogenase-homologous genes in deep subseafloor sedimentary metagenomes.</title>
        <authorList>
            <person name="Kawai M."/>
            <person name="Futagami T."/>
            <person name="Toyoda A."/>
            <person name="Takaki Y."/>
            <person name="Nishi S."/>
            <person name="Hori S."/>
            <person name="Arai W."/>
            <person name="Tsubouchi T."/>
            <person name="Morono Y."/>
            <person name="Uchiyama I."/>
            <person name="Ito T."/>
            <person name="Fujiyama A."/>
            <person name="Inagaki F."/>
            <person name="Takami H."/>
        </authorList>
    </citation>
    <scope>NUCLEOTIDE SEQUENCE</scope>
    <source>
        <strain evidence="1">Expedition CK06-06</strain>
    </source>
</reference>
<protein>
    <submittedName>
        <fullName evidence="1">Uncharacterized protein</fullName>
    </submittedName>
</protein>